<dbReference type="PANTHER" id="PTHR23501">
    <property type="entry name" value="MAJOR FACILITATOR SUPERFAMILY"/>
    <property type="match status" value="1"/>
</dbReference>
<evidence type="ECO:0000256" key="5">
    <source>
        <dbReference type="ARBA" id="ARBA00022692"/>
    </source>
</evidence>
<evidence type="ECO:0000256" key="8">
    <source>
        <dbReference type="SAM" id="MobiDB-lite"/>
    </source>
</evidence>
<dbReference type="PRINTS" id="PR01036">
    <property type="entry name" value="TCRTETB"/>
</dbReference>
<proteinExistence type="inferred from homology"/>
<name>A0A9D2KIS2_9MICO</name>
<organism evidence="11 12">
    <name type="scientific">Candidatus Microbacterium stercoravium</name>
    <dbReference type="NCBI Taxonomy" id="2838697"/>
    <lineage>
        <taxon>Bacteria</taxon>
        <taxon>Bacillati</taxon>
        <taxon>Actinomycetota</taxon>
        <taxon>Actinomycetes</taxon>
        <taxon>Micrococcales</taxon>
        <taxon>Microbacteriaceae</taxon>
        <taxon>Microbacterium</taxon>
    </lineage>
</organism>
<feature type="transmembrane region" description="Helical" evidence="9">
    <location>
        <begin position="211"/>
        <end position="228"/>
    </location>
</feature>
<dbReference type="NCBIfam" id="TIGR00711">
    <property type="entry name" value="efflux_EmrB"/>
    <property type="match status" value="1"/>
</dbReference>
<evidence type="ECO:0000313" key="11">
    <source>
        <dbReference type="EMBL" id="HJA04638.1"/>
    </source>
</evidence>
<feature type="transmembrane region" description="Helical" evidence="9">
    <location>
        <begin position="314"/>
        <end position="332"/>
    </location>
</feature>
<dbReference type="Proteomes" id="UP000824220">
    <property type="component" value="Unassembled WGS sequence"/>
</dbReference>
<dbReference type="AlphaFoldDB" id="A0A9D2KIS2"/>
<keyword evidence="7 9" id="KW-0472">Membrane</keyword>
<feature type="transmembrane region" description="Helical" evidence="9">
    <location>
        <begin position="249"/>
        <end position="271"/>
    </location>
</feature>
<feature type="transmembrane region" description="Helical" evidence="9">
    <location>
        <begin position="338"/>
        <end position="361"/>
    </location>
</feature>
<dbReference type="InterPro" id="IPR004638">
    <property type="entry name" value="EmrB-like"/>
</dbReference>
<dbReference type="FunFam" id="1.20.1720.10:FF:000004">
    <property type="entry name" value="EmrB/QacA family drug resistance transporter"/>
    <property type="match status" value="1"/>
</dbReference>
<feature type="domain" description="Major facilitator superfamily (MFS) profile" evidence="10">
    <location>
        <begin position="1"/>
        <end position="488"/>
    </location>
</feature>
<feature type="transmembrane region" description="Helical" evidence="9">
    <location>
        <begin position="59"/>
        <end position="78"/>
    </location>
</feature>
<dbReference type="Gene3D" id="1.20.1720.10">
    <property type="entry name" value="Multidrug resistance protein D"/>
    <property type="match status" value="1"/>
</dbReference>
<evidence type="ECO:0000259" key="10">
    <source>
        <dbReference type="PROSITE" id="PS50850"/>
    </source>
</evidence>
<comment type="caution">
    <text evidence="11">The sequence shown here is derived from an EMBL/GenBank/DDBJ whole genome shotgun (WGS) entry which is preliminary data.</text>
</comment>
<dbReference type="Gene3D" id="1.20.1250.20">
    <property type="entry name" value="MFS general substrate transporter like domains"/>
    <property type="match status" value="1"/>
</dbReference>
<reference evidence="11" key="2">
    <citation type="submission" date="2021-04" db="EMBL/GenBank/DDBJ databases">
        <authorList>
            <person name="Gilroy R."/>
        </authorList>
    </citation>
    <scope>NUCLEOTIDE SEQUENCE</scope>
    <source>
        <strain evidence="11">ChiHjej8B7-3636</strain>
    </source>
</reference>
<dbReference type="InterPro" id="IPR020846">
    <property type="entry name" value="MFS_dom"/>
</dbReference>
<evidence type="ECO:0000256" key="3">
    <source>
        <dbReference type="ARBA" id="ARBA00022448"/>
    </source>
</evidence>
<evidence type="ECO:0000256" key="9">
    <source>
        <dbReference type="SAM" id="Phobius"/>
    </source>
</evidence>
<feature type="transmembrane region" description="Helical" evidence="9">
    <location>
        <begin position="84"/>
        <end position="105"/>
    </location>
</feature>
<keyword evidence="6 9" id="KW-1133">Transmembrane helix</keyword>
<reference evidence="11" key="1">
    <citation type="journal article" date="2021" name="PeerJ">
        <title>Extensive microbial diversity within the chicken gut microbiome revealed by metagenomics and culture.</title>
        <authorList>
            <person name="Gilroy R."/>
            <person name="Ravi A."/>
            <person name="Getino M."/>
            <person name="Pursley I."/>
            <person name="Horton D.L."/>
            <person name="Alikhan N.F."/>
            <person name="Baker D."/>
            <person name="Gharbi K."/>
            <person name="Hall N."/>
            <person name="Watson M."/>
            <person name="Adriaenssens E.M."/>
            <person name="Foster-Nyarko E."/>
            <person name="Jarju S."/>
            <person name="Secka A."/>
            <person name="Antonio M."/>
            <person name="Oren A."/>
            <person name="Chaudhuri R.R."/>
            <person name="La Ragione R."/>
            <person name="Hildebrand F."/>
            <person name="Pallen M.J."/>
        </authorList>
    </citation>
    <scope>NUCLEOTIDE SEQUENCE</scope>
    <source>
        <strain evidence="11">ChiHjej8B7-3636</strain>
    </source>
</reference>
<evidence type="ECO:0000256" key="6">
    <source>
        <dbReference type="ARBA" id="ARBA00022989"/>
    </source>
</evidence>
<accession>A0A9D2KIS2</accession>
<evidence type="ECO:0000256" key="1">
    <source>
        <dbReference type="ARBA" id="ARBA00004651"/>
    </source>
</evidence>
<dbReference type="Pfam" id="PF07690">
    <property type="entry name" value="MFS_1"/>
    <property type="match status" value="1"/>
</dbReference>
<feature type="transmembrane region" description="Helical" evidence="9">
    <location>
        <begin position="179"/>
        <end position="199"/>
    </location>
</feature>
<keyword evidence="5 9" id="KW-0812">Transmembrane</keyword>
<evidence type="ECO:0000256" key="7">
    <source>
        <dbReference type="ARBA" id="ARBA00023136"/>
    </source>
</evidence>
<dbReference type="EMBL" id="DXAM01000099">
    <property type="protein sequence ID" value="HJA04638.1"/>
    <property type="molecule type" value="Genomic_DNA"/>
</dbReference>
<dbReference type="PANTHER" id="PTHR23501:SF197">
    <property type="entry name" value="COMD"/>
    <property type="match status" value="1"/>
</dbReference>
<feature type="transmembrane region" description="Helical" evidence="9">
    <location>
        <begin position="29"/>
        <end position="47"/>
    </location>
</feature>
<feature type="transmembrane region" description="Helical" evidence="9">
    <location>
        <begin position="283"/>
        <end position="302"/>
    </location>
</feature>
<dbReference type="SUPFAM" id="SSF103473">
    <property type="entry name" value="MFS general substrate transporter"/>
    <property type="match status" value="1"/>
</dbReference>
<dbReference type="GO" id="GO:0005886">
    <property type="term" value="C:plasma membrane"/>
    <property type="evidence" value="ECO:0007669"/>
    <property type="project" value="UniProtKB-SubCell"/>
</dbReference>
<feature type="transmembrane region" description="Helical" evidence="9">
    <location>
        <begin position="117"/>
        <end position="139"/>
    </location>
</feature>
<feature type="region of interest" description="Disordered" evidence="8">
    <location>
        <begin position="494"/>
        <end position="525"/>
    </location>
</feature>
<comment type="subcellular location">
    <subcellularLocation>
        <location evidence="1">Cell membrane</location>
        <topology evidence="1">Multi-pass membrane protein</topology>
    </subcellularLocation>
</comment>
<feature type="transmembrane region" description="Helical" evidence="9">
    <location>
        <begin position="462"/>
        <end position="483"/>
    </location>
</feature>
<dbReference type="GO" id="GO:0022857">
    <property type="term" value="F:transmembrane transporter activity"/>
    <property type="evidence" value="ECO:0007669"/>
    <property type="project" value="InterPro"/>
</dbReference>
<evidence type="ECO:0000256" key="2">
    <source>
        <dbReference type="ARBA" id="ARBA00007520"/>
    </source>
</evidence>
<dbReference type="PROSITE" id="PS50850">
    <property type="entry name" value="MFS"/>
    <property type="match status" value="1"/>
</dbReference>
<evidence type="ECO:0000313" key="12">
    <source>
        <dbReference type="Proteomes" id="UP000824220"/>
    </source>
</evidence>
<dbReference type="InterPro" id="IPR011701">
    <property type="entry name" value="MFS"/>
</dbReference>
<comment type="similarity">
    <text evidence="2">Belongs to the major facilitator superfamily. TCR/Tet family.</text>
</comment>
<keyword evidence="4" id="KW-1003">Cell membrane</keyword>
<keyword evidence="3" id="KW-0813">Transport</keyword>
<gene>
    <name evidence="11" type="ORF">H9800_07215</name>
</gene>
<dbReference type="CDD" id="cd17502">
    <property type="entry name" value="MFS_Azr1_MDR_like"/>
    <property type="match status" value="1"/>
</dbReference>
<feature type="transmembrane region" description="Helical" evidence="9">
    <location>
        <begin position="381"/>
        <end position="402"/>
    </location>
</feature>
<evidence type="ECO:0000256" key="4">
    <source>
        <dbReference type="ARBA" id="ARBA00022475"/>
    </source>
</evidence>
<sequence length="557" mass="58798">MFCSMLSMTVVGSSMPIIVDDLGGTQTQYTWVITMTLLTTAISTPIWGKLADLVNRKVLMLVALVLFVLASAGAGLSQSAEMLIFFRALQGIGGGGLQALSQILMADILSPRERGKYMGLFAGVMSIGTVGGPLLGGFLTDTISWHWNFYVGVPLGVAAFIVLTKTLKIHQAKPDKVRIDYFGIVLLSIAAGFLLVWISNVQTYGWVSWETLYMVGIAVVATIAFIIVEMRVAEPLIPIHLFRNKMFTLAVLASISIGVSMFGTAVYLAQYMQVSRGFGPTEAGLMTIPMALGMMGASVVIGQLVSRTGKWKRYVVTGGVLMVAGTSLLSTLQYDTPLVLAGVFMFVLGAGTGMTMQNLVLVVQNSTAPHEIGVASSGVNFFRSVGGTTGVAVMGSVLAASMTNLFADRKADIAAAIAQIAATDPAAAEEIGDTLTSGGLPPTRGMPESIASIIEQVSATSISHAFLVGVPLAVISLIAICFLPNTSLNRKNTQEQLKAAQEKSAAAAASSDDSGDAWHEADQEHLGYSEARDVALASTGAIRLPVRSETEEDDHDR</sequence>
<protein>
    <submittedName>
        <fullName evidence="11">MFS transporter</fullName>
    </submittedName>
</protein>
<dbReference type="InterPro" id="IPR036259">
    <property type="entry name" value="MFS_trans_sf"/>
</dbReference>
<feature type="transmembrane region" description="Helical" evidence="9">
    <location>
        <begin position="145"/>
        <end position="167"/>
    </location>
</feature>
<feature type="compositionally biased region" description="Basic and acidic residues" evidence="8">
    <location>
        <begin position="516"/>
        <end position="525"/>
    </location>
</feature>